<proteinExistence type="predicted"/>
<feature type="chain" id="PRO_5011746734" evidence="1">
    <location>
        <begin position="19"/>
        <end position="120"/>
    </location>
</feature>
<dbReference type="EMBL" id="FMZO01000015">
    <property type="protein sequence ID" value="SDD89331.1"/>
    <property type="molecule type" value="Genomic_DNA"/>
</dbReference>
<gene>
    <name evidence="2" type="ORF">SAMN04487894_115110</name>
</gene>
<dbReference type="AlphaFoldDB" id="A0A1G6YGC3"/>
<dbReference type="OrthoDB" id="770741at2"/>
<dbReference type="RefSeq" id="WP_090392183.1">
    <property type="nucleotide sequence ID" value="NZ_FMZO01000015.1"/>
</dbReference>
<organism evidence="2 3">
    <name type="scientific">Niabella drilacis (strain DSM 25811 / CCM 8410 / CCUG 62505 / LMG 26954 / E90)</name>
    <dbReference type="NCBI Taxonomy" id="1285928"/>
    <lineage>
        <taxon>Bacteria</taxon>
        <taxon>Pseudomonadati</taxon>
        <taxon>Bacteroidota</taxon>
        <taxon>Chitinophagia</taxon>
        <taxon>Chitinophagales</taxon>
        <taxon>Chitinophagaceae</taxon>
        <taxon>Niabella</taxon>
    </lineage>
</organism>
<accession>A0A1G6YGC3</accession>
<dbReference type="STRING" id="1285928.SAMN04487894_115110"/>
<sequence length="120" mass="13096">MNYYWPVIWILPGLLSCAATTGGKALPSPDAVADTIPAGTPAGKSDSNSTKPHVLACTFTGYNDDGDYTQLSCRNGNDHYWFVNDKNEDRTLLRGDLVNVQWVEDTIYIAGDGERPELAT</sequence>
<protein>
    <submittedName>
        <fullName evidence="2">Uncharacterized protein</fullName>
    </submittedName>
</protein>
<dbReference type="Proteomes" id="UP000198757">
    <property type="component" value="Unassembled WGS sequence"/>
</dbReference>
<keyword evidence="3" id="KW-1185">Reference proteome</keyword>
<feature type="signal peptide" evidence="1">
    <location>
        <begin position="1"/>
        <end position="18"/>
    </location>
</feature>
<evidence type="ECO:0000313" key="2">
    <source>
        <dbReference type="EMBL" id="SDD89331.1"/>
    </source>
</evidence>
<reference evidence="3" key="1">
    <citation type="submission" date="2016-10" db="EMBL/GenBank/DDBJ databases">
        <authorList>
            <person name="Varghese N."/>
            <person name="Submissions S."/>
        </authorList>
    </citation>
    <scope>NUCLEOTIDE SEQUENCE [LARGE SCALE GENOMIC DNA]</scope>
    <source>
        <strain evidence="3">DSM 25811 / CCM 8410 / LMG 26954 / E90</strain>
    </source>
</reference>
<keyword evidence="1" id="KW-0732">Signal</keyword>
<evidence type="ECO:0000256" key="1">
    <source>
        <dbReference type="SAM" id="SignalP"/>
    </source>
</evidence>
<name>A0A1G6YGC3_NIADE</name>
<evidence type="ECO:0000313" key="3">
    <source>
        <dbReference type="Proteomes" id="UP000198757"/>
    </source>
</evidence>